<dbReference type="PROSITE" id="PS51352">
    <property type="entry name" value="THIOREDOXIN_2"/>
    <property type="match status" value="1"/>
</dbReference>
<dbReference type="EMBL" id="JACJSK010000022">
    <property type="protein sequence ID" value="MBD2545335.1"/>
    <property type="molecule type" value="Genomic_DNA"/>
</dbReference>
<dbReference type="InterPro" id="IPR017937">
    <property type="entry name" value="Thioredoxin_CS"/>
</dbReference>
<proteinExistence type="inferred from homology"/>
<name>A0ABR8EFG5_9CYAN</name>
<keyword evidence="5" id="KW-0676">Redox-active center</keyword>
<dbReference type="PROSITE" id="PS00194">
    <property type="entry name" value="THIOREDOXIN_1"/>
    <property type="match status" value="1"/>
</dbReference>
<dbReference type="PANTHER" id="PTHR45663">
    <property type="entry name" value="GEO12009P1"/>
    <property type="match status" value="1"/>
</dbReference>
<evidence type="ECO:0000259" key="7">
    <source>
        <dbReference type="PROSITE" id="PS51352"/>
    </source>
</evidence>
<keyword evidence="9" id="KW-1185">Reference proteome</keyword>
<dbReference type="Proteomes" id="UP000641954">
    <property type="component" value="Unassembled WGS sequence"/>
</dbReference>
<evidence type="ECO:0000256" key="4">
    <source>
        <dbReference type="ARBA" id="ARBA00023157"/>
    </source>
</evidence>
<dbReference type="SUPFAM" id="SSF52833">
    <property type="entry name" value="Thioredoxin-like"/>
    <property type="match status" value="1"/>
</dbReference>
<dbReference type="InterPro" id="IPR005746">
    <property type="entry name" value="Thioredoxin"/>
</dbReference>
<keyword evidence="2" id="KW-0813">Transport</keyword>
<evidence type="ECO:0000256" key="3">
    <source>
        <dbReference type="ARBA" id="ARBA00022982"/>
    </source>
</evidence>
<gene>
    <name evidence="8" type="ORF">H6G72_16130</name>
</gene>
<evidence type="ECO:0000313" key="8">
    <source>
        <dbReference type="EMBL" id="MBD2545335.1"/>
    </source>
</evidence>
<feature type="domain" description="Thioredoxin" evidence="7">
    <location>
        <begin position="1"/>
        <end position="109"/>
    </location>
</feature>
<evidence type="ECO:0000256" key="1">
    <source>
        <dbReference type="ARBA" id="ARBA00008987"/>
    </source>
</evidence>
<accession>A0ABR8EFG5</accession>
<evidence type="ECO:0000256" key="2">
    <source>
        <dbReference type="ARBA" id="ARBA00022448"/>
    </source>
</evidence>
<dbReference type="PIRSF" id="PIRSF000077">
    <property type="entry name" value="Thioredoxin"/>
    <property type="match status" value="1"/>
</dbReference>
<comment type="caution">
    <text evidence="8">The sequence shown here is derived from an EMBL/GenBank/DDBJ whole genome shotgun (WGS) entry which is preliminary data.</text>
</comment>
<dbReference type="RefSeq" id="WP_190879108.1">
    <property type="nucleotide sequence ID" value="NZ_JACJSK010000022.1"/>
</dbReference>
<dbReference type="PRINTS" id="PR00421">
    <property type="entry name" value="THIOREDOXIN"/>
</dbReference>
<dbReference type="CDD" id="cd02947">
    <property type="entry name" value="TRX_family"/>
    <property type="match status" value="1"/>
</dbReference>
<dbReference type="Gene3D" id="3.40.30.10">
    <property type="entry name" value="Glutaredoxin"/>
    <property type="match status" value="1"/>
</dbReference>
<dbReference type="InterPro" id="IPR013766">
    <property type="entry name" value="Thioredoxin_domain"/>
</dbReference>
<dbReference type="Pfam" id="PF00085">
    <property type="entry name" value="Thioredoxin"/>
    <property type="match status" value="1"/>
</dbReference>
<keyword evidence="4" id="KW-1015">Disulfide bond</keyword>
<organism evidence="8 9">
    <name type="scientific">Planktothricoides raciborskii FACHB-1370</name>
    <dbReference type="NCBI Taxonomy" id="2949576"/>
    <lineage>
        <taxon>Bacteria</taxon>
        <taxon>Bacillati</taxon>
        <taxon>Cyanobacteriota</taxon>
        <taxon>Cyanophyceae</taxon>
        <taxon>Oscillatoriophycideae</taxon>
        <taxon>Oscillatoriales</taxon>
        <taxon>Oscillatoriaceae</taxon>
        <taxon>Planktothricoides</taxon>
    </lineage>
</organism>
<dbReference type="InterPro" id="IPR036249">
    <property type="entry name" value="Thioredoxin-like_sf"/>
</dbReference>
<comment type="similarity">
    <text evidence="1 6">Belongs to the thioredoxin family.</text>
</comment>
<reference evidence="8 9" key="1">
    <citation type="journal article" date="2020" name="ISME J.">
        <title>Comparative genomics reveals insights into cyanobacterial evolution and habitat adaptation.</title>
        <authorList>
            <person name="Chen M.Y."/>
            <person name="Teng W.K."/>
            <person name="Zhao L."/>
            <person name="Hu C.X."/>
            <person name="Zhou Y.K."/>
            <person name="Han B.P."/>
            <person name="Song L.R."/>
            <person name="Shu W.S."/>
        </authorList>
    </citation>
    <scope>NUCLEOTIDE SEQUENCE [LARGE SCALE GENOMIC DNA]</scope>
    <source>
        <strain evidence="8 9">FACHB-1370</strain>
    </source>
</reference>
<keyword evidence="3" id="KW-0249">Electron transport</keyword>
<sequence>MSGSVQVITDKEFKTEVLESEQPVLAYFWAPWCGPCRLVSPSMDKIAQMYSDRLKVVKMEVDPNQETVKAYKVEGVPALRMFRDGELILEHEGAITKDKIIQLLDSQLQSSATAS</sequence>
<evidence type="ECO:0000256" key="5">
    <source>
        <dbReference type="ARBA" id="ARBA00023284"/>
    </source>
</evidence>
<evidence type="ECO:0000256" key="6">
    <source>
        <dbReference type="PIRNR" id="PIRNR000077"/>
    </source>
</evidence>
<evidence type="ECO:0000313" key="9">
    <source>
        <dbReference type="Proteomes" id="UP000641954"/>
    </source>
</evidence>
<protein>
    <recommendedName>
        <fullName evidence="6">Thioredoxin</fullName>
    </recommendedName>
</protein>
<dbReference type="PANTHER" id="PTHR45663:SF11">
    <property type="entry name" value="GEO12009P1"/>
    <property type="match status" value="1"/>
</dbReference>